<organism evidence="2 3">
    <name type="scientific">Pterulicium gracile</name>
    <dbReference type="NCBI Taxonomy" id="1884261"/>
    <lineage>
        <taxon>Eukaryota</taxon>
        <taxon>Fungi</taxon>
        <taxon>Dikarya</taxon>
        <taxon>Basidiomycota</taxon>
        <taxon>Agaricomycotina</taxon>
        <taxon>Agaricomycetes</taxon>
        <taxon>Agaricomycetidae</taxon>
        <taxon>Agaricales</taxon>
        <taxon>Pleurotineae</taxon>
        <taxon>Pterulaceae</taxon>
        <taxon>Pterulicium</taxon>
    </lineage>
</organism>
<protein>
    <submittedName>
        <fullName evidence="2">Uncharacterized protein</fullName>
    </submittedName>
</protein>
<keyword evidence="3" id="KW-1185">Reference proteome</keyword>
<evidence type="ECO:0000256" key="1">
    <source>
        <dbReference type="SAM" id="Phobius"/>
    </source>
</evidence>
<evidence type="ECO:0000313" key="3">
    <source>
        <dbReference type="Proteomes" id="UP000305067"/>
    </source>
</evidence>
<dbReference type="EMBL" id="ML178847">
    <property type="protein sequence ID" value="TFK97394.1"/>
    <property type="molecule type" value="Genomic_DNA"/>
</dbReference>
<dbReference type="Proteomes" id="UP000305067">
    <property type="component" value="Unassembled WGS sequence"/>
</dbReference>
<reference evidence="2 3" key="1">
    <citation type="journal article" date="2019" name="Nat. Ecol. Evol.">
        <title>Megaphylogeny resolves global patterns of mushroom evolution.</title>
        <authorList>
            <person name="Varga T."/>
            <person name="Krizsan K."/>
            <person name="Foldi C."/>
            <person name="Dima B."/>
            <person name="Sanchez-Garcia M."/>
            <person name="Sanchez-Ramirez S."/>
            <person name="Szollosi G.J."/>
            <person name="Szarkandi J.G."/>
            <person name="Papp V."/>
            <person name="Albert L."/>
            <person name="Andreopoulos W."/>
            <person name="Angelini C."/>
            <person name="Antonin V."/>
            <person name="Barry K.W."/>
            <person name="Bougher N.L."/>
            <person name="Buchanan P."/>
            <person name="Buyck B."/>
            <person name="Bense V."/>
            <person name="Catcheside P."/>
            <person name="Chovatia M."/>
            <person name="Cooper J."/>
            <person name="Damon W."/>
            <person name="Desjardin D."/>
            <person name="Finy P."/>
            <person name="Geml J."/>
            <person name="Haridas S."/>
            <person name="Hughes K."/>
            <person name="Justo A."/>
            <person name="Karasinski D."/>
            <person name="Kautmanova I."/>
            <person name="Kiss B."/>
            <person name="Kocsube S."/>
            <person name="Kotiranta H."/>
            <person name="LaButti K.M."/>
            <person name="Lechner B.E."/>
            <person name="Liimatainen K."/>
            <person name="Lipzen A."/>
            <person name="Lukacs Z."/>
            <person name="Mihaltcheva S."/>
            <person name="Morgado L.N."/>
            <person name="Niskanen T."/>
            <person name="Noordeloos M.E."/>
            <person name="Ohm R.A."/>
            <person name="Ortiz-Santana B."/>
            <person name="Ovrebo C."/>
            <person name="Racz N."/>
            <person name="Riley R."/>
            <person name="Savchenko A."/>
            <person name="Shiryaev A."/>
            <person name="Soop K."/>
            <person name="Spirin V."/>
            <person name="Szebenyi C."/>
            <person name="Tomsovsky M."/>
            <person name="Tulloss R.E."/>
            <person name="Uehling J."/>
            <person name="Grigoriev I.V."/>
            <person name="Vagvolgyi C."/>
            <person name="Papp T."/>
            <person name="Martin F.M."/>
            <person name="Miettinen O."/>
            <person name="Hibbett D.S."/>
            <person name="Nagy L.G."/>
        </authorList>
    </citation>
    <scope>NUCLEOTIDE SEQUENCE [LARGE SCALE GENOMIC DNA]</scope>
    <source>
        <strain evidence="2 3">CBS 309.79</strain>
    </source>
</reference>
<dbReference type="AlphaFoldDB" id="A0A5C3Q5L3"/>
<feature type="transmembrane region" description="Helical" evidence="1">
    <location>
        <begin position="36"/>
        <end position="59"/>
    </location>
</feature>
<keyword evidence="1" id="KW-0812">Transmembrane</keyword>
<keyword evidence="1" id="KW-1133">Transmembrane helix</keyword>
<sequence>MRVVGMGWISSWGCELEFALDRWGAAGLHRASGRRVYALVSSAYMLPVISLLRSAVYLLRMR</sequence>
<evidence type="ECO:0000313" key="2">
    <source>
        <dbReference type="EMBL" id="TFK97394.1"/>
    </source>
</evidence>
<keyword evidence="1" id="KW-0472">Membrane</keyword>
<gene>
    <name evidence="2" type="ORF">BDV98DRAFT_574396</name>
</gene>
<name>A0A5C3Q5L3_9AGAR</name>
<proteinExistence type="predicted"/>
<accession>A0A5C3Q5L3</accession>